<name>D3UGN5_HELM1</name>
<evidence type="ECO:0000313" key="2">
    <source>
        <dbReference type="EMBL" id="CBG39656.1"/>
    </source>
</evidence>
<dbReference type="InterPro" id="IPR036514">
    <property type="entry name" value="SGNH_hydro_sf"/>
</dbReference>
<organism evidence="2 3">
    <name type="scientific">Helicobacter mustelae (strain ATCC 43772 / CCUG 25715 / CIP 103759 / LMG 18044 / NCTC 12198 / R85-136P)</name>
    <name type="common">Campylobacter mustelae</name>
    <dbReference type="NCBI Taxonomy" id="679897"/>
    <lineage>
        <taxon>Bacteria</taxon>
        <taxon>Pseudomonadati</taxon>
        <taxon>Campylobacterota</taxon>
        <taxon>Epsilonproteobacteria</taxon>
        <taxon>Campylobacterales</taxon>
        <taxon>Helicobacteraceae</taxon>
        <taxon>Helicobacter</taxon>
    </lineage>
</organism>
<dbReference type="RefSeq" id="WP_013022747.1">
    <property type="nucleotide sequence ID" value="NC_013949.1"/>
</dbReference>
<accession>D3UGN5</accession>
<dbReference type="HOGENOM" id="CLU_044457_0_1_7"/>
<keyword evidence="3" id="KW-1185">Reference proteome</keyword>
<dbReference type="STRING" id="679897.HMU03940"/>
<reference evidence="2 3" key="1">
    <citation type="journal article" date="2010" name="BMC Genomics">
        <title>Comparative genomics and proteomics of Helicobacter mustelae, an ulcerogenic and carcinogenic gastric pathogen.</title>
        <authorList>
            <person name="O'Toole P.W."/>
            <person name="Snelling W.J."/>
            <person name="Canchaya C."/>
            <person name="Forde B.M."/>
            <person name="Hardie K.R."/>
            <person name="Josenhans C."/>
            <person name="Graham R.L.J."/>
            <person name="McMullan G."/>
            <person name="Parkhill J."/>
            <person name="Belda E."/>
            <person name="Bentley S.D."/>
        </authorList>
    </citation>
    <scope>NUCLEOTIDE SEQUENCE [LARGE SCALE GENOMIC DNA]</scope>
    <source>
        <strain evidence="3">ATCC 43772 / LMG 18044 / NCTC 12198 / 12198</strain>
    </source>
</reference>
<dbReference type="eggNOG" id="COG2845">
    <property type="taxonomic scope" value="Bacteria"/>
</dbReference>
<dbReference type="SUPFAM" id="SSF52266">
    <property type="entry name" value="SGNH hydrolase"/>
    <property type="match status" value="1"/>
</dbReference>
<dbReference type="Proteomes" id="UP000001522">
    <property type="component" value="Chromosome"/>
</dbReference>
<proteinExistence type="predicted"/>
<dbReference type="EMBL" id="FN555004">
    <property type="protein sequence ID" value="CBG39656.1"/>
    <property type="molecule type" value="Genomic_DNA"/>
</dbReference>
<dbReference type="Pfam" id="PF04311">
    <property type="entry name" value="DUF459"/>
    <property type="match status" value="1"/>
</dbReference>
<sequence length="324" mass="36304">MRFLHFFLSLCVIFLINIAAFHQSIKNYLEQKYHISIFPTKEPQEPKKTKISQPTPIKPTPKYPRIAGGKIEVLSHSNFLLIGDSMMQGIGMSLVSALKKMGFVVINEAKQSTGLTYVNFFNWPRELENLLKQNKIDVIVIMLGANDPWNLGKVRYGTPNWDAIYKERVDAILQLAKNYQSAVIWYEIPLVKNPKLSARLPHLNALYKEALQHSGDLFLSVNEIFAPNGNYAPFLENKDGKSISLRANDGIHFTRSGSRILTNLLLERITVIPREEKASQAASTAGMPQTTLKPTKEVAKPGVSTPTKDGQAPINPRPTKGKNP</sequence>
<evidence type="ECO:0000313" key="3">
    <source>
        <dbReference type="Proteomes" id="UP000001522"/>
    </source>
</evidence>
<dbReference type="InterPro" id="IPR007407">
    <property type="entry name" value="DUF459"/>
</dbReference>
<feature type="region of interest" description="Disordered" evidence="1">
    <location>
        <begin position="276"/>
        <end position="324"/>
    </location>
</feature>
<gene>
    <name evidence="2" type="ordered locus">HMU03940</name>
</gene>
<protein>
    <submittedName>
        <fullName evidence="2">Putative periplasmic protein</fullName>
    </submittedName>
</protein>
<dbReference type="Gene3D" id="3.40.50.1110">
    <property type="entry name" value="SGNH hydrolase"/>
    <property type="match status" value="1"/>
</dbReference>
<dbReference type="GO" id="GO:0016788">
    <property type="term" value="F:hydrolase activity, acting on ester bonds"/>
    <property type="evidence" value="ECO:0007669"/>
    <property type="project" value="UniProtKB-ARBA"/>
</dbReference>
<dbReference type="AlphaFoldDB" id="D3UGN5"/>
<dbReference type="KEGG" id="hms:HMU03940"/>
<evidence type="ECO:0000256" key="1">
    <source>
        <dbReference type="SAM" id="MobiDB-lite"/>
    </source>
</evidence>
<feature type="compositionally biased region" description="Polar residues" evidence="1">
    <location>
        <begin position="280"/>
        <end position="293"/>
    </location>
</feature>